<keyword evidence="3" id="KW-0418">Kinase</keyword>
<evidence type="ECO:0000256" key="1">
    <source>
        <dbReference type="ARBA" id="ARBA00006479"/>
    </source>
</evidence>
<dbReference type="SUPFAM" id="SSF53067">
    <property type="entry name" value="Actin-like ATPase domain"/>
    <property type="match status" value="1"/>
</dbReference>
<gene>
    <name evidence="3" type="ORF">BJY18_000316</name>
</gene>
<reference evidence="3 4" key="1">
    <citation type="submission" date="2020-08" db="EMBL/GenBank/DDBJ databases">
        <title>Sequencing the genomes of 1000 actinobacteria strains.</title>
        <authorList>
            <person name="Klenk H.-P."/>
        </authorList>
    </citation>
    <scope>NUCLEOTIDE SEQUENCE [LARGE SCALE GENOMIC DNA]</scope>
    <source>
        <strain evidence="3 4">DSM 45859</strain>
    </source>
</reference>
<sequence length="418" mass="42797">MARTDIGSGKSVSGKEAQQVAGAGTPPVGTPAGMRRINQRAVLELLRRAGPATRPQVAKETGLSKPTVSQALLALESAGLARPTGHTSTGTGRSAVLYEADPTAGYVLGLDIGRERLRAAVADLGRTTVARRDVRNTARSATALVASVGRLATELVAEAGLAQSDIVVRVLGSPGVADPAKRCFRHAPNLPGWGRAGLLDDLEQALGPDLLVENDANLTAVGEWESGAARGASVVGCVTIGTGVGMGLMVDGRVFRGATGAAGEIGYLPYGRTRATDEPAEPPARGHLEEATAAQSVVRGARELGLGTAKSAREVFRLAREGDEVAQRVVAAEADRLAYTVASVAAVVDPDLIVLGGGVGTAADLLLDQIDRALRSFTPLVPTVVPGELGDDGVLTGAISVGLRAAERLVFERRVGAA</sequence>
<keyword evidence="4" id="KW-1185">Reference proteome</keyword>
<protein>
    <submittedName>
        <fullName evidence="3">Putative NBD/HSP70 family sugar kinase</fullName>
    </submittedName>
</protein>
<name>A0A840IKI1_9PSEU</name>
<dbReference type="EMBL" id="JACHMG010000001">
    <property type="protein sequence ID" value="MBB4682831.1"/>
    <property type="molecule type" value="Genomic_DNA"/>
</dbReference>
<dbReference type="Pfam" id="PF13412">
    <property type="entry name" value="HTH_24"/>
    <property type="match status" value="1"/>
</dbReference>
<evidence type="ECO:0000256" key="2">
    <source>
        <dbReference type="SAM" id="MobiDB-lite"/>
    </source>
</evidence>
<dbReference type="GO" id="GO:0016301">
    <property type="term" value="F:kinase activity"/>
    <property type="evidence" value="ECO:0007669"/>
    <property type="project" value="UniProtKB-KW"/>
</dbReference>
<dbReference type="Proteomes" id="UP000581769">
    <property type="component" value="Unassembled WGS sequence"/>
</dbReference>
<dbReference type="InterPro" id="IPR036388">
    <property type="entry name" value="WH-like_DNA-bd_sf"/>
</dbReference>
<dbReference type="InterPro" id="IPR036390">
    <property type="entry name" value="WH_DNA-bd_sf"/>
</dbReference>
<dbReference type="PANTHER" id="PTHR18964:SF149">
    <property type="entry name" value="BIFUNCTIONAL UDP-N-ACETYLGLUCOSAMINE 2-EPIMERASE_N-ACETYLMANNOSAMINE KINASE"/>
    <property type="match status" value="1"/>
</dbReference>
<dbReference type="CDD" id="cd00090">
    <property type="entry name" value="HTH_ARSR"/>
    <property type="match status" value="1"/>
</dbReference>
<feature type="compositionally biased region" description="Low complexity" evidence="2">
    <location>
        <begin position="20"/>
        <end position="33"/>
    </location>
</feature>
<dbReference type="AlphaFoldDB" id="A0A840IKI1"/>
<dbReference type="InterPro" id="IPR000600">
    <property type="entry name" value="ROK"/>
</dbReference>
<dbReference type="Gene3D" id="3.30.420.40">
    <property type="match status" value="2"/>
</dbReference>
<dbReference type="Pfam" id="PF00480">
    <property type="entry name" value="ROK"/>
    <property type="match status" value="1"/>
</dbReference>
<accession>A0A840IKI1</accession>
<dbReference type="SUPFAM" id="SSF46785">
    <property type="entry name" value="Winged helix' DNA-binding domain"/>
    <property type="match status" value="1"/>
</dbReference>
<proteinExistence type="inferred from homology"/>
<comment type="caution">
    <text evidence="3">The sequence shown here is derived from an EMBL/GenBank/DDBJ whole genome shotgun (WGS) entry which is preliminary data.</text>
</comment>
<evidence type="ECO:0000313" key="4">
    <source>
        <dbReference type="Proteomes" id="UP000581769"/>
    </source>
</evidence>
<comment type="similarity">
    <text evidence="1">Belongs to the ROK (NagC/XylR) family.</text>
</comment>
<dbReference type="InterPro" id="IPR011991">
    <property type="entry name" value="ArsR-like_HTH"/>
</dbReference>
<dbReference type="InterPro" id="IPR043129">
    <property type="entry name" value="ATPase_NBD"/>
</dbReference>
<dbReference type="PANTHER" id="PTHR18964">
    <property type="entry name" value="ROK (REPRESSOR, ORF, KINASE) FAMILY"/>
    <property type="match status" value="1"/>
</dbReference>
<keyword evidence="3" id="KW-0808">Transferase</keyword>
<organism evidence="3 4">
    <name type="scientific">Amycolatopsis jiangsuensis</name>
    <dbReference type="NCBI Taxonomy" id="1181879"/>
    <lineage>
        <taxon>Bacteria</taxon>
        <taxon>Bacillati</taxon>
        <taxon>Actinomycetota</taxon>
        <taxon>Actinomycetes</taxon>
        <taxon>Pseudonocardiales</taxon>
        <taxon>Pseudonocardiaceae</taxon>
        <taxon>Amycolatopsis</taxon>
    </lineage>
</organism>
<feature type="region of interest" description="Disordered" evidence="2">
    <location>
        <begin position="1"/>
        <end position="35"/>
    </location>
</feature>
<dbReference type="Gene3D" id="1.10.10.10">
    <property type="entry name" value="Winged helix-like DNA-binding domain superfamily/Winged helix DNA-binding domain"/>
    <property type="match status" value="1"/>
</dbReference>
<evidence type="ECO:0000313" key="3">
    <source>
        <dbReference type="EMBL" id="MBB4682831.1"/>
    </source>
</evidence>